<name>A0A0M4EFL0_DROBS</name>
<proteinExistence type="predicted"/>
<dbReference type="SUPFAM" id="SSF47459">
    <property type="entry name" value="HLH, helix-loop-helix DNA-binding domain"/>
    <property type="match status" value="1"/>
</dbReference>
<organism evidence="3 4">
    <name type="scientific">Drosophila busckii</name>
    <name type="common">Fruit fly</name>
    <dbReference type="NCBI Taxonomy" id="30019"/>
    <lineage>
        <taxon>Eukaryota</taxon>
        <taxon>Metazoa</taxon>
        <taxon>Ecdysozoa</taxon>
        <taxon>Arthropoda</taxon>
        <taxon>Hexapoda</taxon>
        <taxon>Insecta</taxon>
        <taxon>Pterygota</taxon>
        <taxon>Neoptera</taxon>
        <taxon>Endopterygota</taxon>
        <taxon>Diptera</taxon>
        <taxon>Brachycera</taxon>
        <taxon>Muscomorpha</taxon>
        <taxon>Ephydroidea</taxon>
        <taxon>Drosophilidae</taxon>
        <taxon>Drosophila</taxon>
    </lineage>
</organism>
<evidence type="ECO:0000313" key="3">
    <source>
        <dbReference type="EMBL" id="ALC39255.1"/>
    </source>
</evidence>
<evidence type="ECO:0000256" key="1">
    <source>
        <dbReference type="SAM" id="MobiDB-lite"/>
    </source>
</evidence>
<dbReference type="EMBL" id="CP012523">
    <property type="protein sequence ID" value="ALC39255.1"/>
    <property type="molecule type" value="Genomic_DNA"/>
</dbReference>
<dbReference type="InterPro" id="IPR011598">
    <property type="entry name" value="bHLH_dom"/>
</dbReference>
<dbReference type="InterPro" id="IPR036638">
    <property type="entry name" value="HLH_DNA-bd_sf"/>
</dbReference>
<dbReference type="GO" id="GO:0045944">
    <property type="term" value="P:positive regulation of transcription by RNA polymerase II"/>
    <property type="evidence" value="ECO:0007669"/>
    <property type="project" value="TreeGrafter"/>
</dbReference>
<dbReference type="OMA" id="NGGAFDC"/>
<dbReference type="GO" id="GO:0007423">
    <property type="term" value="P:sensory organ development"/>
    <property type="evidence" value="ECO:0007669"/>
    <property type="project" value="TreeGrafter"/>
</dbReference>
<dbReference type="GO" id="GO:0070888">
    <property type="term" value="F:E-box binding"/>
    <property type="evidence" value="ECO:0007669"/>
    <property type="project" value="TreeGrafter"/>
</dbReference>
<feature type="region of interest" description="Disordered" evidence="1">
    <location>
        <begin position="286"/>
        <end position="345"/>
    </location>
</feature>
<dbReference type="InterPro" id="IPR050359">
    <property type="entry name" value="bHLH_transcription_factors"/>
</dbReference>
<feature type="domain" description="BHLH" evidence="2">
    <location>
        <begin position="145"/>
        <end position="197"/>
    </location>
</feature>
<feature type="region of interest" description="Disordered" evidence="1">
    <location>
        <begin position="25"/>
        <end position="141"/>
    </location>
</feature>
<keyword evidence="4" id="KW-1185">Reference proteome</keyword>
<dbReference type="OrthoDB" id="10039134at2759"/>
<gene>
    <name evidence="3" type="ORF">Dbus_chr2Lg1340</name>
</gene>
<sequence>MDATQMTDLMGGHDFMQLQQQLQHNNNNYNTDGHNGLSPESAERSSRPVRRATRRTSQLSNNTYDLEMTDSSSQSDDTSGGGGSSNGGGSSTNNNGNQQSNANGQQRTSSRNRGQQNAGAGANLMPNSQSNRRRKGALNAKERNLRRLESNERERMRMHSLNDAFQSLREVIPHVEMERRLSKIETLTLAKNYIINLTHIILSKRNEEAAAMELNGGAVGGVLLSGLTADSNGGATVNSVAAAASNGGLCFEDALTNGGAYDCALLAATDGSLLNAATVSVPAPAIQNLQPPPMHLLPQSQAPLEQQQTQQQQQQQIHTHAHHHHQQQQQQQQPPPQQQQQQQLLHAHAHLGGNMLLAPQQQQQQQQQQQSQQPTLLLNGGPTVGVGSVNVAMGVGITVGAAFPDVNDNFDEPFREFL</sequence>
<dbReference type="GO" id="GO:0000981">
    <property type="term" value="F:DNA-binding transcription factor activity, RNA polymerase II-specific"/>
    <property type="evidence" value="ECO:0007669"/>
    <property type="project" value="TreeGrafter"/>
</dbReference>
<dbReference type="Gene3D" id="4.10.280.10">
    <property type="entry name" value="Helix-loop-helix DNA-binding domain"/>
    <property type="match status" value="1"/>
</dbReference>
<reference evidence="3 4" key="1">
    <citation type="submission" date="2015-08" db="EMBL/GenBank/DDBJ databases">
        <title>Ancestral chromatin configuration constrains chromatin evolution on differentiating sex chromosomes in Drosophila.</title>
        <authorList>
            <person name="Zhou Q."/>
            <person name="Bachtrog D."/>
        </authorList>
    </citation>
    <scope>NUCLEOTIDE SEQUENCE [LARGE SCALE GENOMIC DNA]</scope>
    <source>
        <tissue evidence="3">Whole larvae</tissue>
    </source>
</reference>
<dbReference type="CDD" id="cd19712">
    <property type="entry name" value="bHLH_TS_dimmed_like"/>
    <property type="match status" value="1"/>
</dbReference>
<dbReference type="GO" id="GO:0005634">
    <property type="term" value="C:nucleus"/>
    <property type="evidence" value="ECO:0007669"/>
    <property type="project" value="TreeGrafter"/>
</dbReference>
<dbReference type="SMART" id="SM00353">
    <property type="entry name" value="HLH"/>
    <property type="match status" value="1"/>
</dbReference>
<dbReference type="AlphaFoldDB" id="A0A0M4EFL0"/>
<feature type="region of interest" description="Disordered" evidence="1">
    <location>
        <begin position="359"/>
        <end position="379"/>
    </location>
</feature>
<feature type="compositionally biased region" description="Low complexity" evidence="1">
    <location>
        <begin position="91"/>
        <end position="106"/>
    </location>
</feature>
<dbReference type="STRING" id="30019.A0A0M4EFL0"/>
<evidence type="ECO:0000259" key="2">
    <source>
        <dbReference type="PROSITE" id="PS50888"/>
    </source>
</evidence>
<dbReference type="GO" id="GO:0046983">
    <property type="term" value="F:protein dimerization activity"/>
    <property type="evidence" value="ECO:0007669"/>
    <property type="project" value="InterPro"/>
</dbReference>
<dbReference type="GO" id="GO:0061564">
    <property type="term" value="P:axon development"/>
    <property type="evidence" value="ECO:0007669"/>
    <property type="project" value="TreeGrafter"/>
</dbReference>
<feature type="compositionally biased region" description="Low complexity" evidence="1">
    <location>
        <begin position="360"/>
        <end position="373"/>
    </location>
</feature>
<protein>
    <submittedName>
        <fullName evidence="3">Dimm</fullName>
    </submittedName>
</protein>
<feature type="compositionally biased region" description="Gly residues" evidence="1">
    <location>
        <begin position="79"/>
        <end position="90"/>
    </location>
</feature>
<dbReference type="Proteomes" id="UP000494163">
    <property type="component" value="Chromosome 2L"/>
</dbReference>
<feature type="compositionally biased region" description="Low complexity" evidence="1">
    <location>
        <begin position="327"/>
        <end position="345"/>
    </location>
</feature>
<feature type="compositionally biased region" description="Polar residues" evidence="1">
    <location>
        <begin position="107"/>
        <end position="118"/>
    </location>
</feature>
<dbReference type="Pfam" id="PF00010">
    <property type="entry name" value="HLH"/>
    <property type="match status" value="1"/>
</dbReference>
<dbReference type="PROSITE" id="PS50888">
    <property type="entry name" value="BHLH"/>
    <property type="match status" value="1"/>
</dbReference>
<feature type="compositionally biased region" description="Low complexity" evidence="1">
    <location>
        <begin position="69"/>
        <end position="78"/>
    </location>
</feature>
<dbReference type="PANTHER" id="PTHR19290:SF167">
    <property type="entry name" value="PROTEIN DIMMED"/>
    <property type="match status" value="1"/>
</dbReference>
<dbReference type="PANTHER" id="PTHR19290">
    <property type="entry name" value="BASIC HELIX-LOOP-HELIX PROTEIN NEUROGENIN-RELATED"/>
    <property type="match status" value="1"/>
</dbReference>
<evidence type="ECO:0000313" key="4">
    <source>
        <dbReference type="Proteomes" id="UP000494163"/>
    </source>
</evidence>
<accession>A0A0M4EFL0</accession>
<feature type="compositionally biased region" description="Low complexity" evidence="1">
    <location>
        <begin position="296"/>
        <end position="318"/>
    </location>
</feature>